<accession>A0A831WAT3</accession>
<keyword evidence="1 6" id="KW-0597">Phosphoprotein</keyword>
<evidence type="ECO:0000259" key="8">
    <source>
        <dbReference type="PROSITE" id="PS50110"/>
    </source>
</evidence>
<dbReference type="InterPro" id="IPR001867">
    <property type="entry name" value="OmpR/PhoB-type_DNA-bd"/>
</dbReference>
<evidence type="ECO:0000256" key="3">
    <source>
        <dbReference type="ARBA" id="ARBA00023015"/>
    </source>
</evidence>
<dbReference type="SMART" id="SM00862">
    <property type="entry name" value="Trans_reg_C"/>
    <property type="match status" value="1"/>
</dbReference>
<evidence type="ECO:0000256" key="7">
    <source>
        <dbReference type="PROSITE-ProRule" id="PRU01091"/>
    </source>
</evidence>
<dbReference type="InterPro" id="IPR011006">
    <property type="entry name" value="CheY-like_superfamily"/>
</dbReference>
<evidence type="ECO:0000256" key="1">
    <source>
        <dbReference type="ARBA" id="ARBA00022553"/>
    </source>
</evidence>
<evidence type="ECO:0000256" key="2">
    <source>
        <dbReference type="ARBA" id="ARBA00023012"/>
    </source>
</evidence>
<dbReference type="InterPro" id="IPR039420">
    <property type="entry name" value="WalR-like"/>
</dbReference>
<dbReference type="GO" id="GO:0000976">
    <property type="term" value="F:transcription cis-regulatory region binding"/>
    <property type="evidence" value="ECO:0007669"/>
    <property type="project" value="TreeGrafter"/>
</dbReference>
<dbReference type="InterPro" id="IPR001789">
    <property type="entry name" value="Sig_transdc_resp-reg_receiver"/>
</dbReference>
<dbReference type="Pfam" id="PF00486">
    <property type="entry name" value="Trans_reg_C"/>
    <property type="match status" value="1"/>
</dbReference>
<evidence type="ECO:0000313" key="10">
    <source>
        <dbReference type="EMBL" id="HEC05540.1"/>
    </source>
</evidence>
<dbReference type="AlphaFoldDB" id="A0A831WAT3"/>
<keyword evidence="5" id="KW-0804">Transcription</keyword>
<name>A0A831WAT3_9GAMM</name>
<dbReference type="CDD" id="cd17574">
    <property type="entry name" value="REC_OmpR"/>
    <property type="match status" value="1"/>
</dbReference>
<evidence type="ECO:0000256" key="5">
    <source>
        <dbReference type="ARBA" id="ARBA00023163"/>
    </source>
</evidence>
<feature type="DNA-binding region" description="OmpR/PhoB-type" evidence="7">
    <location>
        <begin position="132"/>
        <end position="228"/>
    </location>
</feature>
<dbReference type="InterPro" id="IPR036388">
    <property type="entry name" value="WH-like_DNA-bd_sf"/>
</dbReference>
<evidence type="ECO:0000256" key="6">
    <source>
        <dbReference type="PROSITE-ProRule" id="PRU00169"/>
    </source>
</evidence>
<dbReference type="EMBL" id="DRLF01000067">
    <property type="protein sequence ID" value="HEC05540.1"/>
    <property type="molecule type" value="Genomic_DNA"/>
</dbReference>
<dbReference type="GO" id="GO:0000156">
    <property type="term" value="F:phosphorelay response regulator activity"/>
    <property type="evidence" value="ECO:0007669"/>
    <property type="project" value="TreeGrafter"/>
</dbReference>
<feature type="modified residue" description="4-aspartylphosphate" evidence="6">
    <location>
        <position position="53"/>
    </location>
</feature>
<dbReference type="SMART" id="SM00448">
    <property type="entry name" value="REC"/>
    <property type="match status" value="1"/>
</dbReference>
<dbReference type="PANTHER" id="PTHR48111">
    <property type="entry name" value="REGULATOR OF RPOS"/>
    <property type="match status" value="1"/>
</dbReference>
<dbReference type="Gene3D" id="6.10.250.690">
    <property type="match status" value="1"/>
</dbReference>
<dbReference type="Gene3D" id="3.40.50.2300">
    <property type="match status" value="1"/>
</dbReference>
<protein>
    <submittedName>
        <fullName evidence="10">Proteobacterial dedicated sortase system response regulator</fullName>
    </submittedName>
</protein>
<dbReference type="PANTHER" id="PTHR48111:SF21">
    <property type="entry name" value="DNA-BINDING DUAL MASTER TRANSCRIPTIONAL REGULATOR RPAA"/>
    <property type="match status" value="1"/>
</dbReference>
<dbReference type="InterPro" id="IPR022305">
    <property type="entry name" value="Response_regulator"/>
</dbReference>
<keyword evidence="2" id="KW-0902">Two-component regulatory system</keyword>
<feature type="domain" description="Response regulatory" evidence="8">
    <location>
        <begin position="4"/>
        <end position="120"/>
    </location>
</feature>
<keyword evidence="3" id="KW-0805">Transcription regulation</keyword>
<dbReference type="PROSITE" id="PS50110">
    <property type="entry name" value="RESPONSE_REGULATORY"/>
    <property type="match status" value="1"/>
</dbReference>
<dbReference type="Pfam" id="PF00072">
    <property type="entry name" value="Response_reg"/>
    <property type="match status" value="1"/>
</dbReference>
<evidence type="ECO:0000256" key="4">
    <source>
        <dbReference type="ARBA" id="ARBA00023125"/>
    </source>
</evidence>
<dbReference type="GO" id="GO:0032993">
    <property type="term" value="C:protein-DNA complex"/>
    <property type="evidence" value="ECO:0007669"/>
    <property type="project" value="TreeGrafter"/>
</dbReference>
<dbReference type="NCBIfam" id="TIGR03787">
    <property type="entry name" value="marine_sort_RR"/>
    <property type="match status" value="1"/>
</dbReference>
<dbReference type="GO" id="GO:0006355">
    <property type="term" value="P:regulation of DNA-templated transcription"/>
    <property type="evidence" value="ECO:0007669"/>
    <property type="project" value="InterPro"/>
</dbReference>
<organism evidence="10">
    <name type="scientific">Thiolapillus brandeum</name>
    <dbReference type="NCBI Taxonomy" id="1076588"/>
    <lineage>
        <taxon>Bacteria</taxon>
        <taxon>Pseudomonadati</taxon>
        <taxon>Pseudomonadota</taxon>
        <taxon>Gammaproteobacteria</taxon>
        <taxon>Chromatiales</taxon>
        <taxon>Sedimenticolaceae</taxon>
        <taxon>Thiolapillus</taxon>
    </lineage>
</organism>
<comment type="caution">
    <text evidence="10">The sequence shown here is derived from an EMBL/GenBank/DDBJ whole genome shotgun (WGS) entry which is preliminary data.</text>
</comment>
<keyword evidence="4 7" id="KW-0238">DNA-binding</keyword>
<feature type="domain" description="OmpR/PhoB-type" evidence="9">
    <location>
        <begin position="132"/>
        <end position="228"/>
    </location>
</feature>
<sequence>MSKTIAIVEDEADIRANYAELFQRQGYRVRTYASRREALESFATRLPDLAILDIGLGDEIDGGFELCRELRSAAPALPIIFLSARDSDIDVVSGLRLGADDYLTKDISLPHLTARVAALFRRVAVMAQNSRENQLQQGDLALDMDRLSAHWKQQPVELTVTELWMLHALALHPGHVKSRDQLMEAASIVVDSSTITSHIRRIRRKFQEVDPAFDRIEAVYGIGYRWIE</sequence>
<dbReference type="Gene3D" id="1.10.10.10">
    <property type="entry name" value="Winged helix-like DNA-binding domain superfamily/Winged helix DNA-binding domain"/>
    <property type="match status" value="1"/>
</dbReference>
<dbReference type="CDD" id="cd00383">
    <property type="entry name" value="trans_reg_C"/>
    <property type="match status" value="1"/>
</dbReference>
<gene>
    <name evidence="10" type="primary">pdsR</name>
    <name evidence="10" type="ORF">ENJ12_01695</name>
</gene>
<dbReference type="Proteomes" id="UP000886339">
    <property type="component" value="Unassembled WGS sequence"/>
</dbReference>
<proteinExistence type="predicted"/>
<evidence type="ECO:0000259" key="9">
    <source>
        <dbReference type="PROSITE" id="PS51755"/>
    </source>
</evidence>
<reference evidence="10" key="1">
    <citation type="journal article" date="2020" name="mSystems">
        <title>Genome- and Community-Level Interaction Insights into Carbon Utilization and Element Cycling Functions of Hydrothermarchaeota in Hydrothermal Sediment.</title>
        <authorList>
            <person name="Zhou Z."/>
            <person name="Liu Y."/>
            <person name="Xu W."/>
            <person name="Pan J."/>
            <person name="Luo Z.H."/>
            <person name="Li M."/>
        </authorList>
    </citation>
    <scope>NUCLEOTIDE SEQUENCE [LARGE SCALE GENOMIC DNA]</scope>
    <source>
        <strain evidence="10">HyVt-458</strain>
    </source>
</reference>
<dbReference type="GO" id="GO:0005829">
    <property type="term" value="C:cytosol"/>
    <property type="evidence" value="ECO:0007669"/>
    <property type="project" value="TreeGrafter"/>
</dbReference>
<dbReference type="SUPFAM" id="SSF52172">
    <property type="entry name" value="CheY-like"/>
    <property type="match status" value="1"/>
</dbReference>
<dbReference type="PROSITE" id="PS51755">
    <property type="entry name" value="OMPR_PHOB"/>
    <property type="match status" value="1"/>
</dbReference>